<keyword evidence="1" id="KW-0479">Metal-binding</keyword>
<reference evidence="4" key="2">
    <citation type="submission" date="2025-08" db="UniProtKB">
        <authorList>
            <consortium name="RefSeq"/>
        </authorList>
    </citation>
    <scope>IDENTIFICATION</scope>
    <source>
        <tissue evidence="4">Leaves</tissue>
    </source>
</reference>
<proteinExistence type="predicted"/>
<dbReference type="Gene3D" id="4.10.60.10">
    <property type="entry name" value="Zinc finger, CCHC-type"/>
    <property type="match status" value="2"/>
</dbReference>
<sequence length="174" mass="18860">MRDQFLMKLRPEFETARGGLLNRNPVPSLDVCVGELLREEQRLATQSILSAAGGTSEVVNVAYAAQGRNRGKGQMQCYSCKEFGHIARNCGKKFCSYCKQSGHILKECPTRPENRRAQAFQATVPDAPVIGPTSTTSQTVLTPEMVQQMILTAFSALGLQGQGPDVGEGNREGA</sequence>
<organism evidence="3 4">
    <name type="scientific">Coffea arabica</name>
    <name type="common">Arabian coffee</name>
    <dbReference type="NCBI Taxonomy" id="13443"/>
    <lineage>
        <taxon>Eukaryota</taxon>
        <taxon>Viridiplantae</taxon>
        <taxon>Streptophyta</taxon>
        <taxon>Embryophyta</taxon>
        <taxon>Tracheophyta</taxon>
        <taxon>Spermatophyta</taxon>
        <taxon>Magnoliopsida</taxon>
        <taxon>eudicotyledons</taxon>
        <taxon>Gunneridae</taxon>
        <taxon>Pentapetalae</taxon>
        <taxon>asterids</taxon>
        <taxon>lamiids</taxon>
        <taxon>Gentianales</taxon>
        <taxon>Rubiaceae</taxon>
        <taxon>Ixoroideae</taxon>
        <taxon>Gardenieae complex</taxon>
        <taxon>Bertiereae - Coffeeae clade</taxon>
        <taxon>Coffeeae</taxon>
        <taxon>Coffea</taxon>
    </lineage>
</organism>
<gene>
    <name evidence="4" type="primary">LOC113709539</name>
</gene>
<evidence type="ECO:0000259" key="2">
    <source>
        <dbReference type="PROSITE" id="PS50158"/>
    </source>
</evidence>
<dbReference type="GO" id="GO:0008270">
    <property type="term" value="F:zinc ion binding"/>
    <property type="evidence" value="ECO:0007669"/>
    <property type="project" value="UniProtKB-KW"/>
</dbReference>
<keyword evidence="1" id="KW-0862">Zinc</keyword>
<dbReference type="GO" id="GO:0003676">
    <property type="term" value="F:nucleic acid binding"/>
    <property type="evidence" value="ECO:0007669"/>
    <property type="project" value="InterPro"/>
</dbReference>
<protein>
    <recommendedName>
        <fullName evidence="2">CCHC-type domain-containing protein</fullName>
    </recommendedName>
</protein>
<evidence type="ECO:0000313" key="4">
    <source>
        <dbReference type="RefSeq" id="XP_027088129.1"/>
    </source>
</evidence>
<dbReference type="PANTHER" id="PTHR34222">
    <property type="entry name" value="GAG_PRE-INTEGRS DOMAIN-CONTAINING PROTEIN"/>
    <property type="match status" value="1"/>
</dbReference>
<dbReference type="RefSeq" id="XP_027088129.1">
    <property type="nucleotide sequence ID" value="XM_027232328.2"/>
</dbReference>
<accession>A0A6P6UCF6</accession>
<dbReference type="PANTHER" id="PTHR34222:SF100">
    <property type="entry name" value="CCHC-TYPE DOMAIN-CONTAINING PROTEIN"/>
    <property type="match status" value="1"/>
</dbReference>
<evidence type="ECO:0000313" key="3">
    <source>
        <dbReference type="Proteomes" id="UP001652660"/>
    </source>
</evidence>
<dbReference type="Pfam" id="PF00098">
    <property type="entry name" value="zf-CCHC"/>
    <property type="match status" value="2"/>
</dbReference>
<keyword evidence="3" id="KW-1185">Reference proteome</keyword>
<dbReference type="PROSITE" id="PS50158">
    <property type="entry name" value="ZF_CCHC"/>
    <property type="match status" value="2"/>
</dbReference>
<dbReference type="OrthoDB" id="1706811at2759"/>
<reference evidence="3" key="1">
    <citation type="journal article" date="2025" name="Foods">
        <title>Unveiling the Microbial Signatures of Arabica Coffee Cherries: Insights into Ripeness Specific Diversity, Functional Traits, and Implications for Quality and Safety.</title>
        <authorList>
            <consortium name="RefSeq"/>
            <person name="Tenea G.N."/>
            <person name="Cifuentes V."/>
            <person name="Reyes P."/>
            <person name="Cevallos-Vallejos M."/>
        </authorList>
    </citation>
    <scope>NUCLEOTIDE SEQUENCE [LARGE SCALE GENOMIC DNA]</scope>
</reference>
<dbReference type="Proteomes" id="UP001652660">
    <property type="component" value="Chromosome 9e"/>
</dbReference>
<dbReference type="InterPro" id="IPR036875">
    <property type="entry name" value="Znf_CCHC_sf"/>
</dbReference>
<feature type="domain" description="CCHC-type" evidence="2">
    <location>
        <begin position="95"/>
        <end position="109"/>
    </location>
</feature>
<dbReference type="AlphaFoldDB" id="A0A6P6UCF6"/>
<name>A0A6P6UCF6_COFAR</name>
<dbReference type="SMART" id="SM00343">
    <property type="entry name" value="ZnF_C2HC"/>
    <property type="match status" value="2"/>
</dbReference>
<dbReference type="InterPro" id="IPR001878">
    <property type="entry name" value="Znf_CCHC"/>
</dbReference>
<keyword evidence="1" id="KW-0863">Zinc-finger</keyword>
<feature type="domain" description="CCHC-type" evidence="2">
    <location>
        <begin position="77"/>
        <end position="90"/>
    </location>
</feature>
<dbReference type="SUPFAM" id="SSF57756">
    <property type="entry name" value="Retrovirus zinc finger-like domains"/>
    <property type="match status" value="1"/>
</dbReference>
<dbReference type="GeneID" id="113709539"/>
<evidence type="ECO:0000256" key="1">
    <source>
        <dbReference type="PROSITE-ProRule" id="PRU00047"/>
    </source>
</evidence>